<reference evidence="1 2" key="1">
    <citation type="submission" date="2024-06" db="EMBL/GenBank/DDBJ databases">
        <title>The Natural Products Discovery Center: Release of the First 8490 Sequenced Strains for Exploring Actinobacteria Biosynthetic Diversity.</title>
        <authorList>
            <person name="Kalkreuter E."/>
            <person name="Kautsar S.A."/>
            <person name="Yang D."/>
            <person name="Bader C.D."/>
            <person name="Teijaro C.N."/>
            <person name="Fluegel L."/>
            <person name="Davis C.M."/>
            <person name="Simpson J.R."/>
            <person name="Lauterbach L."/>
            <person name="Steele A.D."/>
            <person name="Gui C."/>
            <person name="Meng S."/>
            <person name="Li G."/>
            <person name="Viehrig K."/>
            <person name="Ye F."/>
            <person name="Su P."/>
            <person name="Kiefer A.F."/>
            <person name="Nichols A."/>
            <person name="Cepeda A.J."/>
            <person name="Yan W."/>
            <person name="Fan B."/>
            <person name="Jiang Y."/>
            <person name="Adhikari A."/>
            <person name="Zheng C.-J."/>
            <person name="Schuster L."/>
            <person name="Cowan T.M."/>
            <person name="Smanski M.J."/>
            <person name="Chevrette M.G."/>
            <person name="De Carvalho L.P.S."/>
            <person name="Shen B."/>
        </authorList>
    </citation>
    <scope>NUCLEOTIDE SEQUENCE [LARGE SCALE GENOMIC DNA]</scope>
    <source>
        <strain evidence="1 2">NPDC049574</strain>
    </source>
</reference>
<proteinExistence type="predicted"/>
<gene>
    <name evidence="1" type="ORF">AB0K40_11640</name>
</gene>
<protein>
    <submittedName>
        <fullName evidence="1">Uncharacterized protein</fullName>
    </submittedName>
</protein>
<organism evidence="1 2">
    <name type="scientific">Nonomuraea bangladeshensis</name>
    <dbReference type="NCBI Taxonomy" id="404385"/>
    <lineage>
        <taxon>Bacteria</taxon>
        <taxon>Bacillati</taxon>
        <taxon>Actinomycetota</taxon>
        <taxon>Actinomycetes</taxon>
        <taxon>Streptosporangiales</taxon>
        <taxon>Streptosporangiaceae</taxon>
        <taxon>Nonomuraea</taxon>
    </lineage>
</organism>
<accession>A0ABV3H0T8</accession>
<dbReference type="EMBL" id="JBFARM010000003">
    <property type="protein sequence ID" value="MEV4286144.1"/>
    <property type="molecule type" value="Genomic_DNA"/>
</dbReference>
<evidence type="ECO:0000313" key="2">
    <source>
        <dbReference type="Proteomes" id="UP001552427"/>
    </source>
</evidence>
<keyword evidence="2" id="KW-1185">Reference proteome</keyword>
<dbReference type="RefSeq" id="WP_364447827.1">
    <property type="nucleotide sequence ID" value="NZ_JBFARM010000003.1"/>
</dbReference>
<comment type="caution">
    <text evidence="1">The sequence shown here is derived from an EMBL/GenBank/DDBJ whole genome shotgun (WGS) entry which is preliminary data.</text>
</comment>
<evidence type="ECO:0000313" key="1">
    <source>
        <dbReference type="EMBL" id="MEV4286144.1"/>
    </source>
</evidence>
<sequence>MPRLAAADPERRLGATVILPGGPGNSGYLDPVLRTRLRNEEIAKLDERYDLRTALGERRLKDGAARGMLAPVTAAAWAGTTPRGRR</sequence>
<dbReference type="Proteomes" id="UP001552427">
    <property type="component" value="Unassembled WGS sequence"/>
</dbReference>
<name>A0ABV3H0T8_9ACTN</name>